<keyword evidence="5" id="KW-0539">Nucleus</keyword>
<organism evidence="7 8">
    <name type="scientific">Chaetomidium leptoderma</name>
    <dbReference type="NCBI Taxonomy" id="669021"/>
    <lineage>
        <taxon>Eukaryota</taxon>
        <taxon>Fungi</taxon>
        <taxon>Dikarya</taxon>
        <taxon>Ascomycota</taxon>
        <taxon>Pezizomycotina</taxon>
        <taxon>Sordariomycetes</taxon>
        <taxon>Sordariomycetidae</taxon>
        <taxon>Sordariales</taxon>
        <taxon>Chaetomiaceae</taxon>
        <taxon>Chaetomidium</taxon>
    </lineage>
</organism>
<evidence type="ECO:0000256" key="5">
    <source>
        <dbReference type="ARBA" id="ARBA00023242"/>
    </source>
</evidence>
<accession>A0AAN6VSV2</accession>
<reference evidence="7" key="2">
    <citation type="submission" date="2023-05" db="EMBL/GenBank/DDBJ databases">
        <authorList>
            <consortium name="Lawrence Berkeley National Laboratory"/>
            <person name="Steindorff A."/>
            <person name="Hensen N."/>
            <person name="Bonometti L."/>
            <person name="Westerberg I."/>
            <person name="Brannstrom I.O."/>
            <person name="Guillou S."/>
            <person name="Cros-Aarteil S."/>
            <person name="Calhoun S."/>
            <person name="Haridas S."/>
            <person name="Kuo A."/>
            <person name="Mondo S."/>
            <person name="Pangilinan J."/>
            <person name="Riley R."/>
            <person name="Labutti K."/>
            <person name="Andreopoulos B."/>
            <person name="Lipzen A."/>
            <person name="Chen C."/>
            <person name="Yanf M."/>
            <person name="Daum C."/>
            <person name="Ng V."/>
            <person name="Clum A."/>
            <person name="Ohm R."/>
            <person name="Martin F."/>
            <person name="Silar P."/>
            <person name="Natvig D."/>
            <person name="Lalanne C."/>
            <person name="Gautier V."/>
            <person name="Ament-Velasquez S.L."/>
            <person name="Kruys A."/>
            <person name="Hutchinson M.I."/>
            <person name="Powell A.J."/>
            <person name="Barry K."/>
            <person name="Miller A.N."/>
            <person name="Grigoriev I.V."/>
            <person name="Debuchy R."/>
            <person name="Gladieux P."/>
            <person name="Thoren M.H."/>
            <person name="Johannesson H."/>
        </authorList>
    </citation>
    <scope>NUCLEOTIDE SEQUENCE</scope>
    <source>
        <strain evidence="7">CBS 538.74</strain>
    </source>
</reference>
<evidence type="ECO:0000313" key="8">
    <source>
        <dbReference type="Proteomes" id="UP001302745"/>
    </source>
</evidence>
<dbReference type="AlphaFoldDB" id="A0AAN6VSV2"/>
<name>A0AAN6VSV2_9PEZI</name>
<evidence type="ECO:0000256" key="2">
    <source>
        <dbReference type="ARBA" id="ARBA00022692"/>
    </source>
</evidence>
<evidence type="ECO:0000313" key="7">
    <source>
        <dbReference type="EMBL" id="KAK4155671.1"/>
    </source>
</evidence>
<keyword evidence="8" id="KW-1185">Reference proteome</keyword>
<dbReference type="Pfam" id="PF05705">
    <property type="entry name" value="DUF829"/>
    <property type="match status" value="1"/>
</dbReference>
<comment type="subcellular location">
    <subcellularLocation>
        <location evidence="6">Endomembrane system</location>
        <topology evidence="6">Single-pass membrane protein</topology>
    </subcellularLocation>
    <subcellularLocation>
        <location evidence="1">Nucleus membrane</location>
    </subcellularLocation>
</comment>
<evidence type="ECO:0000256" key="4">
    <source>
        <dbReference type="ARBA" id="ARBA00023136"/>
    </source>
</evidence>
<keyword evidence="3" id="KW-1133">Transmembrane helix</keyword>
<reference evidence="7" key="1">
    <citation type="journal article" date="2023" name="Mol. Phylogenet. Evol.">
        <title>Genome-scale phylogeny and comparative genomics of the fungal order Sordariales.</title>
        <authorList>
            <person name="Hensen N."/>
            <person name="Bonometti L."/>
            <person name="Westerberg I."/>
            <person name="Brannstrom I.O."/>
            <person name="Guillou S."/>
            <person name="Cros-Aarteil S."/>
            <person name="Calhoun S."/>
            <person name="Haridas S."/>
            <person name="Kuo A."/>
            <person name="Mondo S."/>
            <person name="Pangilinan J."/>
            <person name="Riley R."/>
            <person name="LaButti K."/>
            <person name="Andreopoulos B."/>
            <person name="Lipzen A."/>
            <person name="Chen C."/>
            <person name="Yan M."/>
            <person name="Daum C."/>
            <person name="Ng V."/>
            <person name="Clum A."/>
            <person name="Steindorff A."/>
            <person name="Ohm R.A."/>
            <person name="Martin F."/>
            <person name="Silar P."/>
            <person name="Natvig D.O."/>
            <person name="Lalanne C."/>
            <person name="Gautier V."/>
            <person name="Ament-Velasquez S.L."/>
            <person name="Kruys A."/>
            <person name="Hutchinson M.I."/>
            <person name="Powell A.J."/>
            <person name="Barry K."/>
            <person name="Miller A.N."/>
            <person name="Grigoriev I.V."/>
            <person name="Debuchy R."/>
            <person name="Gladieux P."/>
            <person name="Hiltunen Thoren M."/>
            <person name="Johannesson H."/>
        </authorList>
    </citation>
    <scope>NUCLEOTIDE SEQUENCE</scope>
    <source>
        <strain evidence="7">CBS 538.74</strain>
    </source>
</reference>
<evidence type="ECO:0000256" key="1">
    <source>
        <dbReference type="ARBA" id="ARBA00004126"/>
    </source>
</evidence>
<sequence length="366" mass="38778">MGKQTSGFSLPGFVRIAPSIYVQDAQLNANAYHSTGYEPFSHSSLCLPPGPAAKLSSRSRETAPPDLIIITSWTGAAAKHVAKYTAAYNTLYPGVPLLVITTAVSDLVLHSETHKLQALAPAVDYLVSQEEERPPYSHSHYCPPRSPRFPSLLLHAFSEGGAHKAVLLARAYCLSHQNKKKIPLRALILDSTPGRASYTRATAAFAQAMPPFWSSSPVLNALKTPFAAGVVGLVWAGLQGDGVVWWGDVHAHGVESATIGIGNGNGGGGGGKGGVGSLMVRFKRTEHCAHAKGVVNGEVYWAAVRKTWETTEDGGMGLRMGLGRRLSLDSLCWDGDRDGGGDAGGDVEYTNDADAQASLSKGCDKW</sequence>
<evidence type="ECO:0000256" key="6">
    <source>
        <dbReference type="ARBA" id="ARBA00037847"/>
    </source>
</evidence>
<dbReference type="InterPro" id="IPR008547">
    <property type="entry name" value="DUF829_TMEM53"/>
</dbReference>
<protein>
    <submittedName>
        <fullName evidence="7">Uncharacterized protein</fullName>
    </submittedName>
</protein>
<proteinExistence type="predicted"/>
<dbReference type="GO" id="GO:0031965">
    <property type="term" value="C:nuclear membrane"/>
    <property type="evidence" value="ECO:0007669"/>
    <property type="project" value="UniProtKB-SubCell"/>
</dbReference>
<dbReference type="PANTHER" id="PTHR12265">
    <property type="entry name" value="TRANSMEMBRANE PROTEIN 53"/>
    <property type="match status" value="1"/>
</dbReference>
<dbReference type="EMBL" id="MU856883">
    <property type="protein sequence ID" value="KAK4155671.1"/>
    <property type="molecule type" value="Genomic_DNA"/>
</dbReference>
<keyword evidence="4" id="KW-0472">Membrane</keyword>
<dbReference type="PANTHER" id="PTHR12265:SF30">
    <property type="entry name" value="TRANSMEMBRANE PROTEIN 53"/>
    <property type="match status" value="1"/>
</dbReference>
<comment type="caution">
    <text evidence="7">The sequence shown here is derived from an EMBL/GenBank/DDBJ whole genome shotgun (WGS) entry which is preliminary data.</text>
</comment>
<gene>
    <name evidence="7" type="ORF">C8A00DRAFT_13329</name>
</gene>
<dbReference type="Proteomes" id="UP001302745">
    <property type="component" value="Unassembled WGS sequence"/>
</dbReference>
<evidence type="ECO:0000256" key="3">
    <source>
        <dbReference type="ARBA" id="ARBA00022989"/>
    </source>
</evidence>
<keyword evidence="2" id="KW-0812">Transmembrane</keyword>